<evidence type="ECO:0000313" key="1">
    <source>
        <dbReference type="EMBL" id="MBD0850444.1"/>
    </source>
</evidence>
<sequence>MTFLLFTMGCQEEELRDLMLETEQVETVAQEEGPKVDTVMGEDIPDIVESIASKTATTYSKVADLEGKIRFNKAMINMRHARRVKNKDGVINYTFDLYPDDAPENAFYTLIVSRAKNGTLDEPYVIGYEMTDADFENFMAHDMDFRYFRAEQRFYNFDSFFTDSKNNRVGKSGDCGGSTIGSDGSGGGGHIAPGETFSFTYNSTIVNTTFGTRQNAHLYNYHILIGNSGASGSTLAGARL</sequence>
<evidence type="ECO:0008006" key="3">
    <source>
        <dbReference type="Google" id="ProtNLM"/>
    </source>
</evidence>
<protein>
    <recommendedName>
        <fullName evidence="3">Lipoprotein</fullName>
    </recommendedName>
</protein>
<proteinExistence type="predicted"/>
<keyword evidence="2" id="KW-1185">Reference proteome</keyword>
<evidence type="ECO:0000313" key="2">
    <source>
        <dbReference type="Proteomes" id="UP000598350"/>
    </source>
</evidence>
<comment type="caution">
    <text evidence="1">The sequence shown here is derived from an EMBL/GenBank/DDBJ whole genome shotgun (WGS) entry which is preliminary data.</text>
</comment>
<dbReference type="Proteomes" id="UP000598350">
    <property type="component" value="Unassembled WGS sequence"/>
</dbReference>
<name>A0ABR7V9V2_9FLAO</name>
<reference evidence="1 2" key="1">
    <citation type="submission" date="2020-05" db="EMBL/GenBank/DDBJ databases">
        <title>The draft genome sequence of Maribacter arenosus CAU 1321.</title>
        <authorList>
            <person name="Mu L."/>
        </authorList>
    </citation>
    <scope>NUCLEOTIDE SEQUENCE [LARGE SCALE GENOMIC DNA]</scope>
    <source>
        <strain evidence="1 2">CAU 1321</strain>
    </source>
</reference>
<gene>
    <name evidence="1" type="ORF">HPE63_07165</name>
</gene>
<accession>A0ABR7V9V2</accession>
<dbReference type="EMBL" id="JABTCG010000002">
    <property type="protein sequence ID" value="MBD0850444.1"/>
    <property type="molecule type" value="Genomic_DNA"/>
</dbReference>
<organism evidence="1 2">
    <name type="scientific">Maribacter arenosus</name>
    <dbReference type="NCBI Taxonomy" id="1854708"/>
    <lineage>
        <taxon>Bacteria</taxon>
        <taxon>Pseudomonadati</taxon>
        <taxon>Bacteroidota</taxon>
        <taxon>Flavobacteriia</taxon>
        <taxon>Flavobacteriales</taxon>
        <taxon>Flavobacteriaceae</taxon>
        <taxon>Maribacter</taxon>
    </lineage>
</organism>
<dbReference type="RefSeq" id="WP_188313572.1">
    <property type="nucleotide sequence ID" value="NZ_JABTCG010000002.1"/>
</dbReference>